<evidence type="ECO:0000313" key="2">
    <source>
        <dbReference type="Proteomes" id="UP001165492"/>
    </source>
</evidence>
<protein>
    <recommendedName>
        <fullName evidence="3">4Fe-4S ferredoxin-type domain-containing protein</fullName>
    </recommendedName>
</protein>
<proteinExistence type="predicted"/>
<dbReference type="EMBL" id="JAJHJB010000009">
    <property type="protein sequence ID" value="MCC5465416.1"/>
    <property type="molecule type" value="Genomic_DNA"/>
</dbReference>
<dbReference type="Proteomes" id="UP001165492">
    <property type="component" value="Unassembled WGS sequence"/>
</dbReference>
<evidence type="ECO:0000313" key="1">
    <source>
        <dbReference type="EMBL" id="MCC5465416.1"/>
    </source>
</evidence>
<evidence type="ECO:0008006" key="3">
    <source>
        <dbReference type="Google" id="ProtNLM"/>
    </source>
</evidence>
<accession>A0ABS8HS56</accession>
<reference evidence="1" key="1">
    <citation type="submission" date="2021-11" db="EMBL/GenBank/DDBJ databases">
        <title>Description of a new species Pelosinus isolated from the bottom sediments of Lake Baikal.</title>
        <authorList>
            <person name="Zakharyuk A."/>
        </authorList>
    </citation>
    <scope>NUCLEOTIDE SEQUENCE</scope>
    <source>
        <strain evidence="1">Bkl1</strain>
    </source>
</reference>
<organism evidence="1 2">
    <name type="scientific">Pelosinus baikalensis</name>
    <dbReference type="NCBI Taxonomy" id="2892015"/>
    <lineage>
        <taxon>Bacteria</taxon>
        <taxon>Bacillati</taxon>
        <taxon>Bacillota</taxon>
        <taxon>Negativicutes</taxon>
        <taxon>Selenomonadales</taxon>
        <taxon>Sporomusaceae</taxon>
        <taxon>Pelosinus</taxon>
    </lineage>
</organism>
<gene>
    <name evidence="1" type="ORF">LMF89_08590</name>
</gene>
<keyword evidence="2" id="KW-1185">Reference proteome</keyword>
<sequence length="84" mass="9395">MNVPIEPSKPLEKENCLYKHGGGCKKCVNSCVNEALTIEAFDRHRCYTKCLENAKMYNELGLGDVCGKCLVNMPCSRTNPTRLL</sequence>
<name>A0ABS8HS56_9FIRM</name>
<comment type="caution">
    <text evidence="1">The sequence shown here is derived from an EMBL/GenBank/DDBJ whole genome shotgun (WGS) entry which is preliminary data.</text>
</comment>